<name>A0A2T6B0F8_9RHOB</name>
<dbReference type="Proteomes" id="UP000244224">
    <property type="component" value="Unassembled WGS sequence"/>
</dbReference>
<evidence type="ECO:0000313" key="2">
    <source>
        <dbReference type="Proteomes" id="UP000244224"/>
    </source>
</evidence>
<dbReference type="AlphaFoldDB" id="A0A2T6B0F8"/>
<evidence type="ECO:0008006" key="3">
    <source>
        <dbReference type="Google" id="ProtNLM"/>
    </source>
</evidence>
<evidence type="ECO:0000313" key="1">
    <source>
        <dbReference type="EMBL" id="PTX49551.1"/>
    </source>
</evidence>
<dbReference type="EMBL" id="QBKP01000007">
    <property type="protein sequence ID" value="PTX49551.1"/>
    <property type="molecule type" value="Genomic_DNA"/>
</dbReference>
<proteinExistence type="predicted"/>
<dbReference type="SUPFAM" id="SSF55961">
    <property type="entry name" value="Bet v1-like"/>
    <property type="match status" value="1"/>
</dbReference>
<sequence>MQDHHCHTSSIVVNRPAEVAFAIMSDGIAQGQWAWGSANRREAEPGLFVGTSVFSGKETWVRLNADPARFQVDYDVGPSKEAMQFRNMSRVIPGDVLKIGADKCVVTLLTWRLATQTDPEWEQMGCIHEAEMFLIRGLLERS</sequence>
<comment type="caution">
    <text evidence="1">The sequence shown here is derived from an EMBL/GenBank/DDBJ whole genome shotgun (WGS) entry which is preliminary data.</text>
</comment>
<gene>
    <name evidence="1" type="ORF">C8N34_107198</name>
</gene>
<dbReference type="OrthoDB" id="7857895at2"/>
<accession>A0A2T6B0F8</accession>
<dbReference type="InterPro" id="IPR023393">
    <property type="entry name" value="START-like_dom_sf"/>
</dbReference>
<dbReference type="Gene3D" id="3.30.530.20">
    <property type="match status" value="1"/>
</dbReference>
<dbReference type="RefSeq" id="WP_108129169.1">
    <property type="nucleotide sequence ID" value="NZ_QBKP01000007.1"/>
</dbReference>
<organism evidence="1 2">
    <name type="scientific">Gemmobacter caeni</name>
    <dbReference type="NCBI Taxonomy" id="589035"/>
    <lineage>
        <taxon>Bacteria</taxon>
        <taxon>Pseudomonadati</taxon>
        <taxon>Pseudomonadota</taxon>
        <taxon>Alphaproteobacteria</taxon>
        <taxon>Rhodobacterales</taxon>
        <taxon>Paracoccaceae</taxon>
        <taxon>Gemmobacter</taxon>
    </lineage>
</organism>
<protein>
    <recommendedName>
        <fullName evidence="3">Activator of Hsp90 ATPase-like protein</fullName>
    </recommendedName>
</protein>
<keyword evidence="2" id="KW-1185">Reference proteome</keyword>
<reference evidence="1 2" key="1">
    <citation type="submission" date="2018-04" db="EMBL/GenBank/DDBJ databases">
        <title>Genomic Encyclopedia of Archaeal and Bacterial Type Strains, Phase II (KMG-II): from individual species to whole genera.</title>
        <authorList>
            <person name="Goeker M."/>
        </authorList>
    </citation>
    <scope>NUCLEOTIDE SEQUENCE [LARGE SCALE GENOMIC DNA]</scope>
    <source>
        <strain evidence="1 2">DSM 21823</strain>
    </source>
</reference>